<feature type="transmembrane region" description="Helical" evidence="2">
    <location>
        <begin position="105"/>
        <end position="125"/>
    </location>
</feature>
<feature type="compositionally biased region" description="Low complexity" evidence="1">
    <location>
        <begin position="427"/>
        <end position="436"/>
    </location>
</feature>
<sequence>MGLSELFRMIGIITHFVCVILFLVAMGTVNWMKVKHFEGKAGLWQYCNFHKNESATKDTAYTSPASNIITTTLSTTTTTDSDDTSDEENEEDECSSFGFIDIESYLLIVRMLIILALFCFAYGFFKGKTIRVKIEYNPNFFRQHTGELLSMLGAVLALFAGQIYSSSFKSDGSFKSLVKNLRGPNGEEGEDLLEIGWSAGLLEGAMITLIPAVVLMLMPTLNEKFHWCDNIGHRRRGRCGTFLRECRSDPLRTIRRCVACERFQPPISRNVASNDREVELSARRQSAASTISDGSIFTISDSRRNARGDNPEPAPRYEDLSPLPPTAPVLSHNSSLMPPPPSYDDVLKGLYATTPPSGATILLPPPYTDSPPPVMSSTSLRSETSSTFLPQEARRSEALSTSHAPIALEESLAIGDTDVSIRSVSPESASSFSQEDFSSRRNPITDPLASVSSTDSSHAPIAIQESVATDDTGALASNDTFSISSSISSELSFSISSSISSELSSSSHASRPRSRTTSLASWTRSGSRSPT</sequence>
<dbReference type="EMBL" id="RQTK01001442">
    <property type="protein sequence ID" value="RUS70307.1"/>
    <property type="molecule type" value="Genomic_DNA"/>
</dbReference>
<dbReference type="Gene3D" id="1.20.140.150">
    <property type="match status" value="1"/>
</dbReference>
<dbReference type="Proteomes" id="UP000271974">
    <property type="component" value="Unassembled WGS sequence"/>
</dbReference>
<protein>
    <submittedName>
        <fullName evidence="3">Uncharacterized protein</fullName>
    </submittedName>
</protein>
<feature type="compositionally biased region" description="Basic and acidic residues" evidence="1">
    <location>
        <begin position="301"/>
        <end position="319"/>
    </location>
</feature>
<reference evidence="3 4" key="1">
    <citation type="submission" date="2019-01" db="EMBL/GenBank/DDBJ databases">
        <title>A draft genome assembly of the solar-powered sea slug Elysia chlorotica.</title>
        <authorList>
            <person name="Cai H."/>
            <person name="Li Q."/>
            <person name="Fang X."/>
            <person name="Li J."/>
            <person name="Curtis N.E."/>
            <person name="Altenburger A."/>
            <person name="Shibata T."/>
            <person name="Feng M."/>
            <person name="Maeda T."/>
            <person name="Schwartz J.A."/>
            <person name="Shigenobu S."/>
            <person name="Lundholm N."/>
            <person name="Nishiyama T."/>
            <person name="Yang H."/>
            <person name="Hasebe M."/>
            <person name="Li S."/>
            <person name="Pierce S.K."/>
            <person name="Wang J."/>
        </authorList>
    </citation>
    <scope>NUCLEOTIDE SEQUENCE [LARGE SCALE GENOMIC DNA]</scope>
    <source>
        <strain evidence="3">EC2010</strain>
        <tissue evidence="3">Whole organism of an adult</tissue>
    </source>
</reference>
<accession>A0A3S0ZLR0</accession>
<organism evidence="3 4">
    <name type="scientific">Elysia chlorotica</name>
    <name type="common">Eastern emerald elysia</name>
    <name type="synonym">Sea slug</name>
    <dbReference type="NCBI Taxonomy" id="188477"/>
    <lineage>
        <taxon>Eukaryota</taxon>
        <taxon>Metazoa</taxon>
        <taxon>Spiralia</taxon>
        <taxon>Lophotrochozoa</taxon>
        <taxon>Mollusca</taxon>
        <taxon>Gastropoda</taxon>
        <taxon>Heterobranchia</taxon>
        <taxon>Euthyneura</taxon>
        <taxon>Panpulmonata</taxon>
        <taxon>Sacoglossa</taxon>
        <taxon>Placobranchoidea</taxon>
        <taxon>Plakobranchidae</taxon>
        <taxon>Elysia</taxon>
    </lineage>
</organism>
<keyword evidence="4" id="KW-1185">Reference proteome</keyword>
<feature type="region of interest" description="Disordered" evidence="1">
    <location>
        <begin position="502"/>
        <end position="531"/>
    </location>
</feature>
<evidence type="ECO:0000256" key="2">
    <source>
        <dbReference type="SAM" id="Phobius"/>
    </source>
</evidence>
<keyword evidence="2" id="KW-1133">Transmembrane helix</keyword>
<keyword evidence="2" id="KW-0472">Membrane</keyword>
<name>A0A3S0ZLR0_ELYCH</name>
<feature type="transmembrane region" description="Helical" evidence="2">
    <location>
        <begin position="195"/>
        <end position="217"/>
    </location>
</feature>
<feature type="compositionally biased region" description="Polar residues" evidence="1">
    <location>
        <begin position="515"/>
        <end position="531"/>
    </location>
</feature>
<dbReference type="AlphaFoldDB" id="A0A3S0ZLR0"/>
<feature type="region of interest" description="Disordered" evidence="1">
    <location>
        <begin position="360"/>
        <end position="402"/>
    </location>
</feature>
<feature type="compositionally biased region" description="Low complexity" evidence="1">
    <location>
        <begin position="376"/>
        <end position="387"/>
    </location>
</feature>
<comment type="caution">
    <text evidence="3">The sequence shown here is derived from an EMBL/GenBank/DDBJ whole genome shotgun (WGS) entry which is preliminary data.</text>
</comment>
<gene>
    <name evidence="3" type="ORF">EGW08_021930</name>
</gene>
<feature type="region of interest" description="Disordered" evidence="1">
    <location>
        <begin position="425"/>
        <end position="457"/>
    </location>
</feature>
<evidence type="ECO:0000256" key="1">
    <source>
        <dbReference type="SAM" id="MobiDB-lite"/>
    </source>
</evidence>
<feature type="region of interest" description="Disordered" evidence="1">
    <location>
        <begin position="293"/>
        <end position="341"/>
    </location>
</feature>
<evidence type="ECO:0000313" key="4">
    <source>
        <dbReference type="Proteomes" id="UP000271974"/>
    </source>
</evidence>
<feature type="transmembrane region" description="Helical" evidence="2">
    <location>
        <begin position="146"/>
        <end position="164"/>
    </location>
</feature>
<evidence type="ECO:0000313" key="3">
    <source>
        <dbReference type="EMBL" id="RUS70307.1"/>
    </source>
</evidence>
<feature type="compositionally biased region" description="Pro residues" evidence="1">
    <location>
        <begin position="363"/>
        <end position="374"/>
    </location>
</feature>
<keyword evidence="2" id="KW-0812">Transmembrane</keyword>
<feature type="transmembrane region" description="Helical" evidence="2">
    <location>
        <begin position="12"/>
        <end position="32"/>
    </location>
</feature>
<dbReference type="OrthoDB" id="6159339at2759"/>
<proteinExistence type="predicted"/>